<dbReference type="Pfam" id="PF12680">
    <property type="entry name" value="SnoaL_2"/>
    <property type="match status" value="1"/>
</dbReference>
<dbReference type="SUPFAM" id="SSF54427">
    <property type="entry name" value="NTF2-like"/>
    <property type="match status" value="1"/>
</dbReference>
<comment type="caution">
    <text evidence="2">The sequence shown here is derived from an EMBL/GenBank/DDBJ whole genome shotgun (WGS) entry which is preliminary data.</text>
</comment>
<evidence type="ECO:0000313" key="2">
    <source>
        <dbReference type="EMBL" id="GAA5156797.1"/>
    </source>
</evidence>
<dbReference type="RefSeq" id="WP_185059550.1">
    <property type="nucleotide sequence ID" value="NZ_BAABJP010000015.1"/>
</dbReference>
<sequence>MSGLGEKFRAAVEAGDIGAAVDLCAEDVTFLSPVVHKPYRGKAPLGAILHAVFSVFENFRYVAEYGGDDGHVLRFTASVRDAEGRDLALEGVDIVHGTETEITELTVLVRPYSAATALRARMAALLTG</sequence>
<protein>
    <recommendedName>
        <fullName evidence="1">SnoaL-like domain-containing protein</fullName>
    </recommendedName>
</protein>
<name>A0ABP9Q5B8_9PSEU</name>
<dbReference type="EMBL" id="BAABJP010000015">
    <property type="protein sequence ID" value="GAA5156797.1"/>
    <property type="molecule type" value="Genomic_DNA"/>
</dbReference>
<dbReference type="Gene3D" id="3.10.450.50">
    <property type="match status" value="1"/>
</dbReference>
<gene>
    <name evidence="2" type="ORF">GCM10023321_33380</name>
</gene>
<dbReference type="InterPro" id="IPR032710">
    <property type="entry name" value="NTF2-like_dom_sf"/>
</dbReference>
<organism evidence="2 3">
    <name type="scientific">Pseudonocardia eucalypti</name>
    <dbReference type="NCBI Taxonomy" id="648755"/>
    <lineage>
        <taxon>Bacteria</taxon>
        <taxon>Bacillati</taxon>
        <taxon>Actinomycetota</taxon>
        <taxon>Actinomycetes</taxon>
        <taxon>Pseudonocardiales</taxon>
        <taxon>Pseudonocardiaceae</taxon>
        <taxon>Pseudonocardia</taxon>
    </lineage>
</organism>
<feature type="domain" description="SnoaL-like" evidence="1">
    <location>
        <begin position="6"/>
        <end position="103"/>
    </location>
</feature>
<accession>A0ABP9Q5B8</accession>
<dbReference type="InterPro" id="IPR037401">
    <property type="entry name" value="SnoaL-like"/>
</dbReference>
<dbReference type="Proteomes" id="UP001428817">
    <property type="component" value="Unassembled WGS sequence"/>
</dbReference>
<proteinExistence type="predicted"/>
<evidence type="ECO:0000259" key="1">
    <source>
        <dbReference type="Pfam" id="PF12680"/>
    </source>
</evidence>
<evidence type="ECO:0000313" key="3">
    <source>
        <dbReference type="Proteomes" id="UP001428817"/>
    </source>
</evidence>
<reference evidence="3" key="1">
    <citation type="journal article" date="2019" name="Int. J. Syst. Evol. Microbiol.">
        <title>The Global Catalogue of Microorganisms (GCM) 10K type strain sequencing project: providing services to taxonomists for standard genome sequencing and annotation.</title>
        <authorList>
            <consortium name="The Broad Institute Genomics Platform"/>
            <consortium name="The Broad Institute Genome Sequencing Center for Infectious Disease"/>
            <person name="Wu L."/>
            <person name="Ma J."/>
        </authorList>
    </citation>
    <scope>NUCLEOTIDE SEQUENCE [LARGE SCALE GENOMIC DNA]</scope>
    <source>
        <strain evidence="3">JCM 18303</strain>
    </source>
</reference>
<keyword evidence="3" id="KW-1185">Reference proteome</keyword>